<dbReference type="EMBL" id="CP024964">
    <property type="protein sequence ID" value="ATZ18003.1"/>
    <property type="molecule type" value="Genomic_DNA"/>
</dbReference>
<dbReference type="Proteomes" id="UP000231896">
    <property type="component" value="Chromosome"/>
</dbReference>
<dbReference type="KEGG" id="eml:EMELA_v1c04600"/>
<dbReference type="AlphaFoldDB" id="A0A2K8NZE7"/>
<gene>
    <name evidence="1" type="ORF">EMELA_v1c04600</name>
</gene>
<proteinExistence type="predicted"/>
<protein>
    <submittedName>
        <fullName evidence="1">Uncharacterized protein</fullName>
    </submittedName>
</protein>
<name>A0A2K8NZE7_9MOLU</name>
<evidence type="ECO:0000313" key="2">
    <source>
        <dbReference type="Proteomes" id="UP000231896"/>
    </source>
</evidence>
<dbReference type="RefSeq" id="WP_028124161.1">
    <property type="nucleotide sequence ID" value="NZ_CP024964.1"/>
</dbReference>
<reference evidence="1 2" key="1">
    <citation type="submission" date="2017-11" db="EMBL/GenBank/DDBJ databases">
        <title>Genome sequence of Entomoplasma melaleucae M1 (ATCC 49191).</title>
        <authorList>
            <person name="Lo W.-S."/>
            <person name="Gasparich G.E."/>
            <person name="Kuo C.-H."/>
        </authorList>
    </citation>
    <scope>NUCLEOTIDE SEQUENCE [LARGE SCALE GENOMIC DNA]</scope>
    <source>
        <strain evidence="1 2">M1</strain>
    </source>
</reference>
<accession>A0A2K8NZE7</accession>
<dbReference type="OrthoDB" id="389618at2"/>
<organism evidence="1 2">
    <name type="scientific">Mesoplasma melaleucae</name>
    <dbReference type="NCBI Taxonomy" id="81459"/>
    <lineage>
        <taxon>Bacteria</taxon>
        <taxon>Bacillati</taxon>
        <taxon>Mycoplasmatota</taxon>
        <taxon>Mollicutes</taxon>
        <taxon>Entomoplasmatales</taxon>
        <taxon>Entomoplasmataceae</taxon>
        <taxon>Mesoplasma</taxon>
    </lineage>
</organism>
<keyword evidence="2" id="KW-1185">Reference proteome</keyword>
<sequence>MNLEVLNKILQNKQIIIDDHIKFNKIIDVLNDVLNVLFIDENKQSVLKVGYKVNDKEHI</sequence>
<evidence type="ECO:0000313" key="1">
    <source>
        <dbReference type="EMBL" id="ATZ18003.1"/>
    </source>
</evidence>